<accession>A0A0Q3H0S3</accession>
<evidence type="ECO:0000313" key="3">
    <source>
        <dbReference type="Proteomes" id="UP000008810"/>
    </source>
</evidence>
<reference evidence="1 2" key="1">
    <citation type="journal article" date="2010" name="Nature">
        <title>Genome sequencing and analysis of the model grass Brachypodium distachyon.</title>
        <authorList>
            <consortium name="International Brachypodium Initiative"/>
        </authorList>
    </citation>
    <scope>NUCLEOTIDE SEQUENCE [LARGE SCALE GENOMIC DNA]</scope>
    <source>
        <strain evidence="1 2">Bd21</strain>
    </source>
</reference>
<gene>
    <name evidence="1" type="ORF">BRADI_4g08395v3</name>
</gene>
<dbReference type="Proteomes" id="UP000008810">
    <property type="component" value="Chromosome 4"/>
</dbReference>
<evidence type="ECO:0000313" key="2">
    <source>
        <dbReference type="EnsemblPlants" id="KQJ86906"/>
    </source>
</evidence>
<sequence length="233" mass="26422">MAPPPVSSVSRAWSGSGRWVCLILIPNFTSPACSDRTLTPTHVFKRGLGRARGTHGYNTTHWMDLLHGAGIYNTDLQKTCPGKLTHTWQHKSLCFYLQNRRREVRRTRAVTTASGRKSFSRLRMIAILHVLPKIHPRKWSKSLPEHHKHVEWEEGLKEKPLPDHGGTLMAALSIEHNITFNMIERSLLPSRVHSISICHSVNQQTSELSHMAISPYATNQAFHHSPVTLPEFP</sequence>
<evidence type="ECO:0000313" key="1">
    <source>
        <dbReference type="EMBL" id="KQJ86906.1"/>
    </source>
</evidence>
<keyword evidence="3" id="KW-1185">Reference proteome</keyword>
<organism evidence="1">
    <name type="scientific">Brachypodium distachyon</name>
    <name type="common">Purple false brome</name>
    <name type="synonym">Trachynia distachya</name>
    <dbReference type="NCBI Taxonomy" id="15368"/>
    <lineage>
        <taxon>Eukaryota</taxon>
        <taxon>Viridiplantae</taxon>
        <taxon>Streptophyta</taxon>
        <taxon>Embryophyta</taxon>
        <taxon>Tracheophyta</taxon>
        <taxon>Spermatophyta</taxon>
        <taxon>Magnoliopsida</taxon>
        <taxon>Liliopsida</taxon>
        <taxon>Poales</taxon>
        <taxon>Poaceae</taxon>
        <taxon>BOP clade</taxon>
        <taxon>Pooideae</taxon>
        <taxon>Stipodae</taxon>
        <taxon>Brachypodieae</taxon>
        <taxon>Brachypodium</taxon>
    </lineage>
</organism>
<protein>
    <submittedName>
        <fullName evidence="1 2">Uncharacterized protein</fullName>
    </submittedName>
</protein>
<dbReference type="AlphaFoldDB" id="A0A0Q3H0S3"/>
<dbReference type="EMBL" id="CM000883">
    <property type="protein sequence ID" value="KQJ86906.1"/>
    <property type="molecule type" value="Genomic_DNA"/>
</dbReference>
<reference evidence="1" key="2">
    <citation type="submission" date="2017-06" db="EMBL/GenBank/DDBJ databases">
        <title>WGS assembly of Brachypodium distachyon.</title>
        <authorList>
            <consortium name="The International Brachypodium Initiative"/>
            <person name="Lucas S."/>
            <person name="Harmon-Smith M."/>
            <person name="Lail K."/>
            <person name="Tice H."/>
            <person name="Grimwood J."/>
            <person name="Bruce D."/>
            <person name="Barry K."/>
            <person name="Shu S."/>
            <person name="Lindquist E."/>
            <person name="Wang M."/>
            <person name="Pitluck S."/>
            <person name="Vogel J.P."/>
            <person name="Garvin D.F."/>
            <person name="Mockler T.C."/>
            <person name="Schmutz J."/>
            <person name="Rokhsar D."/>
            <person name="Bevan M.W."/>
        </authorList>
    </citation>
    <scope>NUCLEOTIDE SEQUENCE</scope>
    <source>
        <strain evidence="1">Bd21</strain>
    </source>
</reference>
<dbReference type="InParanoid" id="A0A0Q3H0S3"/>
<dbReference type="EnsemblPlants" id="KQJ86906">
    <property type="protein sequence ID" value="KQJ86906"/>
    <property type="gene ID" value="BRADI_4g08395v3"/>
</dbReference>
<proteinExistence type="predicted"/>
<name>A0A0Q3H0S3_BRADI</name>
<dbReference type="Gramene" id="KQJ86906">
    <property type="protein sequence ID" value="KQJ86906"/>
    <property type="gene ID" value="BRADI_4g08395v3"/>
</dbReference>
<dbReference type="ExpressionAtlas" id="A0A0Q3H0S3">
    <property type="expression patterns" value="baseline and differential"/>
</dbReference>
<reference evidence="2" key="3">
    <citation type="submission" date="2018-08" db="UniProtKB">
        <authorList>
            <consortium name="EnsemblPlants"/>
        </authorList>
    </citation>
    <scope>IDENTIFICATION</scope>
    <source>
        <strain evidence="2">cv. Bd21</strain>
    </source>
</reference>